<proteinExistence type="predicted"/>
<sequence>MSRIISQIETIMIIIHQLFLWIWMIELQMKSKRINEQIINLTLLFQGWQMQLKIIVELVLKLQKKQLIQIQRIQENKWKKLTNQINSLLLLPQVVEQYQIILLRFWKTYLLNMQFRLNKCILNISFLGIIQQQSGYLQSCVNHSYDFKNIVCFNAGIINLCINPQIQRLVWIMLIILTQIIYSYTGQKRFSKINNNKLFSELCPYPIIHYIIPSYKLLATFTDQINQELNQKQAISKITISAYRLFQSTINSIHICASLVYRCKQNNQFFGYCDLTLQKMKIKHQTIPNLFQCLPQNLRNQHKLVYFFQMMLLYSINLKCLERNMKRQYQMNFIINKQGDYINLLFLKVDWFKSLTNYAKSA</sequence>
<dbReference type="EMBL" id="CAJJDM010000128">
    <property type="protein sequence ID" value="CAD8104700.1"/>
    <property type="molecule type" value="Genomic_DNA"/>
</dbReference>
<evidence type="ECO:0000313" key="3">
    <source>
        <dbReference type="Proteomes" id="UP000688137"/>
    </source>
</evidence>
<evidence type="ECO:0008006" key="4">
    <source>
        <dbReference type="Google" id="ProtNLM"/>
    </source>
</evidence>
<comment type="caution">
    <text evidence="2">The sequence shown here is derived from an EMBL/GenBank/DDBJ whole genome shotgun (WGS) entry which is preliminary data.</text>
</comment>
<accession>A0A8S1PMQ0</accession>
<organism evidence="2 3">
    <name type="scientific">Paramecium primaurelia</name>
    <dbReference type="NCBI Taxonomy" id="5886"/>
    <lineage>
        <taxon>Eukaryota</taxon>
        <taxon>Sar</taxon>
        <taxon>Alveolata</taxon>
        <taxon>Ciliophora</taxon>
        <taxon>Intramacronucleata</taxon>
        <taxon>Oligohymenophorea</taxon>
        <taxon>Peniculida</taxon>
        <taxon>Parameciidae</taxon>
        <taxon>Paramecium</taxon>
    </lineage>
</organism>
<keyword evidence="1" id="KW-0472">Membrane</keyword>
<keyword evidence="1" id="KW-1133">Transmembrane helix</keyword>
<evidence type="ECO:0000256" key="1">
    <source>
        <dbReference type="SAM" id="Phobius"/>
    </source>
</evidence>
<dbReference type="AlphaFoldDB" id="A0A8S1PMQ0"/>
<keyword evidence="1" id="KW-0812">Transmembrane</keyword>
<keyword evidence="3" id="KW-1185">Reference proteome</keyword>
<name>A0A8S1PMQ0_PARPR</name>
<evidence type="ECO:0000313" key="2">
    <source>
        <dbReference type="EMBL" id="CAD8104700.1"/>
    </source>
</evidence>
<feature type="transmembrane region" description="Helical" evidence="1">
    <location>
        <begin position="169"/>
        <end position="185"/>
    </location>
</feature>
<feature type="transmembrane region" description="Helical" evidence="1">
    <location>
        <begin position="6"/>
        <end position="25"/>
    </location>
</feature>
<gene>
    <name evidence="2" type="ORF">PPRIM_AZ9-3.1.T1250013</name>
</gene>
<protein>
    <recommendedName>
        <fullName evidence="4">Transmembrane protein</fullName>
    </recommendedName>
</protein>
<dbReference type="Proteomes" id="UP000688137">
    <property type="component" value="Unassembled WGS sequence"/>
</dbReference>
<reference evidence="2" key="1">
    <citation type="submission" date="2021-01" db="EMBL/GenBank/DDBJ databases">
        <authorList>
            <consortium name="Genoscope - CEA"/>
            <person name="William W."/>
        </authorList>
    </citation>
    <scope>NUCLEOTIDE SEQUENCE</scope>
</reference>